<dbReference type="Pfam" id="PF08711">
    <property type="entry name" value="Med26"/>
    <property type="match status" value="1"/>
</dbReference>
<sequence>MDSKSIVLRVQKLKERLGHAQDTRKINKALSSLKELDITLDILVETGIGKTVNGLRKHSEVGDVAKSIVVQWKKLVPEGKEEQSNLWLTHFSSSKDKPKIKNGNDLIREKLSHTVSREKTEFKEKTVATKCLESGKTAASCVNKKLPKEQKTQKILNRKKERIHDTGNSHIFREEKSTEKMQEKHKSSLSRDKKSSPKDEMTKINHIQASKGELNKDNKMEGLEKKSNPTFSDDDYDSPTMSFESYLNYDQISIKRKKRSSPSNEPPRKVQVCKQYSSTTLSKTETTQSISQTNSDKQKIKAESPTNECFQGKIGSLSDLLNVPLPKFLPDYSIMLSPPQATDHKADLSEALTEQSCESSCFTGRRLNSKMQVYSGSKIVYLPKMLTLYEQCIRVLQNNIDSIQEVGGVPFDIFQPVLERCTPEQLNRIEECNPVFIEDSGPLWKKHCAKDFKSHKLLEYETWREMYLRLFGEREEKLKMITQNISSAHSGKPKGRQVKLAYINGVAKPPRNIRRRQEILGTAGPIVQPHPIDKLKQQKNENKDKCVTTQKQNTPASMVVNNNIHSGGPSQDPKKTVRKIAPMMAKSMRAFKNRVGPR</sequence>
<dbReference type="PANTHER" id="PTHR15141:SF49">
    <property type="entry name" value="TFIIS N-TERMINAL DOMAIN-CONTAINING PROTEIN"/>
    <property type="match status" value="1"/>
</dbReference>
<dbReference type="Pfam" id="PF06881">
    <property type="entry name" value="Elongin_A"/>
    <property type="match status" value="1"/>
</dbReference>
<reference evidence="7" key="1">
    <citation type="submission" date="2025-08" db="UniProtKB">
        <authorList>
            <consortium name="RefSeq"/>
        </authorList>
    </citation>
    <scope>IDENTIFICATION</scope>
    <source>
        <strain evidence="7">J_2021</strain>
        <tissue evidence="7">Erythrocytes</tissue>
    </source>
</reference>
<feature type="region of interest" description="Disordered" evidence="4">
    <location>
        <begin position="152"/>
        <end position="238"/>
    </location>
</feature>
<evidence type="ECO:0000313" key="6">
    <source>
        <dbReference type="Proteomes" id="UP000186698"/>
    </source>
</evidence>
<dbReference type="GO" id="GO:0006368">
    <property type="term" value="P:transcription elongation by RNA polymerase II"/>
    <property type="evidence" value="ECO:0007669"/>
    <property type="project" value="InterPro"/>
</dbReference>
<evidence type="ECO:0000313" key="7">
    <source>
        <dbReference type="RefSeq" id="XP_018118953.1"/>
    </source>
</evidence>
<dbReference type="SMART" id="SM00509">
    <property type="entry name" value="TFS2N"/>
    <property type="match status" value="1"/>
</dbReference>
<dbReference type="AlphaFoldDB" id="A0A8J0VBB1"/>
<dbReference type="InterPro" id="IPR003617">
    <property type="entry name" value="TFIIS/CRSP70_N_sub"/>
</dbReference>
<feature type="region of interest" description="Disordered" evidence="4">
    <location>
        <begin position="255"/>
        <end position="304"/>
    </location>
</feature>
<dbReference type="GO" id="GO:0070449">
    <property type="term" value="C:elongin complex"/>
    <property type="evidence" value="ECO:0007669"/>
    <property type="project" value="InterPro"/>
</dbReference>
<dbReference type="CDD" id="cd00183">
    <property type="entry name" value="TFIIS_I"/>
    <property type="match status" value="1"/>
</dbReference>
<evidence type="ECO:0000259" key="5">
    <source>
        <dbReference type="PROSITE" id="PS51319"/>
    </source>
</evidence>
<feature type="compositionally biased region" description="Basic and acidic residues" evidence="4">
    <location>
        <begin position="213"/>
        <end position="227"/>
    </location>
</feature>
<dbReference type="SUPFAM" id="SSF47676">
    <property type="entry name" value="Conserved domain common to transcription factors TFIIS, elongin A, CRSP70"/>
    <property type="match status" value="1"/>
</dbReference>
<comment type="subcellular location">
    <subcellularLocation>
        <location evidence="1 3">Nucleus</location>
    </subcellularLocation>
</comment>
<dbReference type="Gene3D" id="1.20.930.10">
    <property type="entry name" value="Conserved domain common to transcription factors TFIIS, elongin A, CRSP70"/>
    <property type="match status" value="1"/>
</dbReference>
<dbReference type="PANTHER" id="PTHR15141">
    <property type="entry name" value="TRANSCRIPTION ELONGATION FACTOR B POLYPEPTIDE 3"/>
    <property type="match status" value="1"/>
</dbReference>
<dbReference type="Proteomes" id="UP000186698">
    <property type="component" value="Chromosome 5L"/>
</dbReference>
<keyword evidence="2 3" id="KW-0539">Nucleus</keyword>
<feature type="domain" description="TFIIS N-terminal" evidence="5">
    <location>
        <begin position="5"/>
        <end position="79"/>
    </location>
</feature>
<dbReference type="InterPro" id="IPR051870">
    <property type="entry name" value="Elongin-A_domain"/>
</dbReference>
<feature type="compositionally biased region" description="Basic and acidic residues" evidence="4">
    <location>
        <begin position="162"/>
        <end position="203"/>
    </location>
</feature>
<evidence type="ECO:0000256" key="1">
    <source>
        <dbReference type="ARBA" id="ARBA00004123"/>
    </source>
</evidence>
<evidence type="ECO:0000256" key="4">
    <source>
        <dbReference type="SAM" id="MobiDB-lite"/>
    </source>
</evidence>
<evidence type="ECO:0000256" key="3">
    <source>
        <dbReference type="PROSITE-ProRule" id="PRU00649"/>
    </source>
</evidence>
<proteinExistence type="predicted"/>
<dbReference type="InterPro" id="IPR010684">
    <property type="entry name" value="RNA_pol_II_trans_fac_SIII_A"/>
</dbReference>
<dbReference type="RefSeq" id="XP_018118953.1">
    <property type="nucleotide sequence ID" value="XM_018263464.2"/>
</dbReference>
<accession>A0A8J0VBB1</accession>
<dbReference type="OrthoDB" id="21513at2759"/>
<keyword evidence="6" id="KW-1185">Reference proteome</keyword>
<evidence type="ECO:0000256" key="2">
    <source>
        <dbReference type="ARBA" id="ARBA00023242"/>
    </source>
</evidence>
<dbReference type="InterPro" id="IPR035441">
    <property type="entry name" value="TFIIS/LEDGF_dom_sf"/>
</dbReference>
<dbReference type="PROSITE" id="PS51319">
    <property type="entry name" value="TFIIS_N"/>
    <property type="match status" value="1"/>
</dbReference>
<dbReference type="KEGG" id="xla:108716910"/>
<dbReference type="Gene3D" id="6.10.250.3180">
    <property type="match status" value="1"/>
</dbReference>
<gene>
    <name evidence="7" type="primary">LOC108716910</name>
</gene>
<organism evidence="6 7">
    <name type="scientific">Xenopus laevis</name>
    <name type="common">African clawed frog</name>
    <dbReference type="NCBI Taxonomy" id="8355"/>
    <lineage>
        <taxon>Eukaryota</taxon>
        <taxon>Metazoa</taxon>
        <taxon>Chordata</taxon>
        <taxon>Craniata</taxon>
        <taxon>Vertebrata</taxon>
        <taxon>Euteleostomi</taxon>
        <taxon>Amphibia</taxon>
        <taxon>Batrachia</taxon>
        <taxon>Anura</taxon>
        <taxon>Pipoidea</taxon>
        <taxon>Pipidae</taxon>
        <taxon>Xenopodinae</taxon>
        <taxon>Xenopus</taxon>
        <taxon>Xenopus</taxon>
    </lineage>
</organism>
<dbReference type="GeneID" id="108716910"/>
<protein>
    <submittedName>
        <fullName evidence="7">Elongin-A isoform X1</fullName>
    </submittedName>
</protein>
<feature type="compositionally biased region" description="Polar residues" evidence="4">
    <location>
        <begin position="274"/>
        <end position="295"/>
    </location>
</feature>
<dbReference type="InterPro" id="IPR017923">
    <property type="entry name" value="TFIIS_N"/>
</dbReference>
<name>A0A8J0VBB1_XENLA</name>